<dbReference type="PANTHER" id="PTHR32294:SF0">
    <property type="entry name" value="DNA POLYMERASE III SUBUNIT ALPHA"/>
    <property type="match status" value="1"/>
</dbReference>
<evidence type="ECO:0000256" key="6">
    <source>
        <dbReference type="ARBA" id="ARBA00022695"/>
    </source>
</evidence>
<evidence type="ECO:0000256" key="7">
    <source>
        <dbReference type="ARBA" id="ARBA00022705"/>
    </source>
</evidence>
<dbReference type="InterPro" id="IPR003141">
    <property type="entry name" value="Pol/His_phosphatase_N"/>
</dbReference>
<evidence type="ECO:0000256" key="10">
    <source>
        <dbReference type="ARBA" id="ARBA00049244"/>
    </source>
</evidence>
<dbReference type="AlphaFoldDB" id="A0A099W2Y9"/>
<dbReference type="Gene3D" id="1.10.10.1600">
    <property type="entry name" value="Bacterial DNA polymerase III alpha subunit, thumb domain"/>
    <property type="match status" value="1"/>
</dbReference>
<gene>
    <name evidence="12" type="primary">dnaE</name>
    <name evidence="12" type="ORF">EP57_14800</name>
</gene>
<keyword evidence="6 12" id="KW-0548">Nucleotidyltransferase</keyword>
<dbReference type="GeneID" id="58718609"/>
<dbReference type="GO" id="GO:0003887">
    <property type="term" value="F:DNA-directed DNA polymerase activity"/>
    <property type="evidence" value="ECO:0007669"/>
    <property type="project" value="UniProtKB-KW"/>
</dbReference>
<dbReference type="SMART" id="SM00481">
    <property type="entry name" value="POLIIIAc"/>
    <property type="match status" value="1"/>
</dbReference>
<dbReference type="InterPro" id="IPR004805">
    <property type="entry name" value="DnaE2/DnaE/PolC"/>
</dbReference>
<dbReference type="InterPro" id="IPR029460">
    <property type="entry name" value="DNAPol_HHH"/>
</dbReference>
<comment type="caution">
    <text evidence="12">The sequence shown here is derived from an EMBL/GenBank/DDBJ whole genome shotgun (WGS) entry which is preliminary data.</text>
</comment>
<dbReference type="NCBIfam" id="NF004226">
    <property type="entry name" value="PRK05673.1"/>
    <property type="match status" value="1"/>
</dbReference>
<dbReference type="GO" id="GO:0005737">
    <property type="term" value="C:cytoplasm"/>
    <property type="evidence" value="ECO:0007669"/>
    <property type="project" value="UniProtKB-SubCell"/>
</dbReference>
<feature type="domain" description="Polymerase/histidinol phosphatase N-terminal" evidence="11">
    <location>
        <begin position="4"/>
        <end position="71"/>
    </location>
</feature>
<dbReference type="Gene3D" id="2.40.50.140">
    <property type="entry name" value="Nucleic acid-binding proteins"/>
    <property type="match status" value="1"/>
</dbReference>
<dbReference type="InterPro" id="IPR011708">
    <property type="entry name" value="DNA_pol3_alpha_NTPase_dom"/>
</dbReference>
<dbReference type="GO" id="GO:0008408">
    <property type="term" value="F:3'-5' exonuclease activity"/>
    <property type="evidence" value="ECO:0007669"/>
    <property type="project" value="InterPro"/>
</dbReference>
<dbReference type="Pfam" id="PF01336">
    <property type="entry name" value="tRNA_anti-codon"/>
    <property type="match status" value="1"/>
</dbReference>
<dbReference type="RefSeq" id="WP_036087796.1">
    <property type="nucleotide sequence ID" value="NZ_CBCSHQ010000007.1"/>
</dbReference>
<dbReference type="Proteomes" id="UP000029844">
    <property type="component" value="Unassembled WGS sequence"/>
</dbReference>
<dbReference type="SUPFAM" id="SSF89550">
    <property type="entry name" value="PHP domain-like"/>
    <property type="match status" value="1"/>
</dbReference>
<dbReference type="Pfam" id="PF07733">
    <property type="entry name" value="DNA_pol3_alpha"/>
    <property type="match status" value="1"/>
</dbReference>
<reference evidence="12 13" key="1">
    <citation type="submission" date="2014-05" db="EMBL/GenBank/DDBJ databases">
        <title>Novel Listeriaceae from food processing environments.</title>
        <authorList>
            <person name="den Bakker H.C."/>
        </authorList>
    </citation>
    <scope>NUCLEOTIDE SEQUENCE [LARGE SCALE GENOMIC DNA]</scope>
    <source>
        <strain evidence="12 13">FSL A5-0281</strain>
    </source>
</reference>
<dbReference type="STRING" id="1552123.EP57_14800"/>
<protein>
    <recommendedName>
        <fullName evidence="4">DNA polymerase III subunit alpha</fullName>
        <ecNumber evidence="3">2.7.7.7</ecNumber>
    </recommendedName>
</protein>
<evidence type="ECO:0000256" key="1">
    <source>
        <dbReference type="ARBA" id="ARBA00004496"/>
    </source>
</evidence>
<dbReference type="Gene3D" id="1.10.150.870">
    <property type="match status" value="1"/>
</dbReference>
<dbReference type="Pfam" id="PF17657">
    <property type="entry name" value="DNA_pol3_finger"/>
    <property type="match status" value="1"/>
</dbReference>
<dbReference type="CDD" id="cd04485">
    <property type="entry name" value="DnaE_OBF"/>
    <property type="match status" value="1"/>
</dbReference>
<organism evidence="12 13">
    <name type="scientific">Listeria booriae</name>
    <dbReference type="NCBI Taxonomy" id="1552123"/>
    <lineage>
        <taxon>Bacteria</taxon>
        <taxon>Bacillati</taxon>
        <taxon>Bacillota</taxon>
        <taxon>Bacilli</taxon>
        <taxon>Bacillales</taxon>
        <taxon>Listeriaceae</taxon>
        <taxon>Listeria</taxon>
    </lineage>
</organism>
<evidence type="ECO:0000256" key="5">
    <source>
        <dbReference type="ARBA" id="ARBA00022679"/>
    </source>
</evidence>
<evidence type="ECO:0000256" key="2">
    <source>
        <dbReference type="ARBA" id="ARBA00009496"/>
    </source>
</evidence>
<dbReference type="PANTHER" id="PTHR32294">
    <property type="entry name" value="DNA POLYMERASE III SUBUNIT ALPHA"/>
    <property type="match status" value="1"/>
</dbReference>
<keyword evidence="8" id="KW-0239">DNA-directed DNA polymerase</keyword>
<evidence type="ECO:0000313" key="13">
    <source>
        <dbReference type="Proteomes" id="UP000029844"/>
    </source>
</evidence>
<keyword evidence="5 12" id="KW-0808">Transferase</keyword>
<dbReference type="OrthoDB" id="9803237at2"/>
<dbReference type="GO" id="GO:0003676">
    <property type="term" value="F:nucleic acid binding"/>
    <property type="evidence" value="ECO:0007669"/>
    <property type="project" value="InterPro"/>
</dbReference>
<comment type="function">
    <text evidence="9">DNA polymerase III is a complex, multichain enzyme responsible for most of the replicative synthesis in bacteria. This DNA polymerase also exhibits 3' to 5' exonuclease activity. The alpha chain is the DNA polymerase.</text>
</comment>
<keyword evidence="13" id="KW-1185">Reference proteome</keyword>
<accession>A0A099W2Y9</accession>
<dbReference type="eggNOG" id="COG0587">
    <property type="taxonomic scope" value="Bacteria"/>
</dbReference>
<dbReference type="InterPro" id="IPR041931">
    <property type="entry name" value="DNA_pol3_alpha_thumb_dom"/>
</dbReference>
<evidence type="ECO:0000256" key="9">
    <source>
        <dbReference type="ARBA" id="ARBA00025611"/>
    </source>
</evidence>
<keyword evidence="7" id="KW-0235">DNA replication</keyword>
<dbReference type="Gene3D" id="3.20.20.140">
    <property type="entry name" value="Metal-dependent hydrolases"/>
    <property type="match status" value="1"/>
</dbReference>
<comment type="subcellular location">
    <subcellularLocation>
        <location evidence="1">Cytoplasm</location>
    </subcellularLocation>
</comment>
<dbReference type="EC" id="2.7.7.7" evidence="3"/>
<evidence type="ECO:0000313" key="12">
    <source>
        <dbReference type="EMBL" id="KGL38435.1"/>
    </source>
</evidence>
<dbReference type="Pfam" id="PF14579">
    <property type="entry name" value="HHH_6"/>
    <property type="match status" value="1"/>
</dbReference>
<dbReference type="InterPro" id="IPR004013">
    <property type="entry name" value="PHP_dom"/>
</dbReference>
<dbReference type="InterPro" id="IPR016195">
    <property type="entry name" value="Pol/histidinol_Pase-like"/>
</dbReference>
<proteinExistence type="inferred from homology"/>
<dbReference type="InterPro" id="IPR004365">
    <property type="entry name" value="NA-bd_OB_tRNA"/>
</dbReference>
<dbReference type="InterPro" id="IPR040982">
    <property type="entry name" value="DNA_pol3_finger"/>
</dbReference>
<name>A0A099W2Y9_9LIST</name>
<sequence>MGFVHLQVASAYDLLSSTAAIDGIIEKAQQFHYPAVAITDHNVMYGVIEFYQKCRAAGIKPIIGMTISVEGVTQPLETFELLLLAKTTQGYRNLLKISSAIETREEQVLPLKWLESYQEGLLFFSPGETGEIERLIRQGMIEDARIVVSKWQEIAGESGFYMTLQKENPAYEAIRDFCENEQLPAVATKNVQYLEPKGVRSTEILRAIRDNETVAWHNLPTAGGAYFAGPEEMEQLFVTPFEQEALYRAGEIAEMCHVDIAMDQHLLPKFPLAPGFEAGPVLKDLCHEALLKRVANPDAVYWERLNYELKVIQDMGFSDYFLIVWDVMKYSRENGILTGPGRGSAAGSLVSYVLQITDVDPIQYQLLFERFLNPERITMPDIDLDFPDNRRDEVISYVVSKYGTQHVAQIGTFGTLAAKAAVRDTARTFGLNATQLADWSKLIPRELGITLTRAHEQSSALQRHIISSEQNQLIWEIATEIEGLPRHISTHAAGVVISDSPLVDQIALQKGSGDALLTQFAMGELEQIGLLKMDFLGLRNLTLLDRTLKNVNYTRKTSLTLQDIPLDDAKTLQIFQKGDTTGIFQFESDGIRRVLKHLRPTSFEDIVATNALYRPGPMEQIDTFIARKHGKQDIVYPHPDLEPILGVTYGIIVYQEQIIQVASQMAGFSLGEADLLRRAVSKKKADVLEQERIHFVSGASAKGYTEASANQVYDLIVRFANYGFNRSHAVAYSKIAFQLAYLKANYPAAFMASLLSAVIGNDDKISQYITEAKNYGIKMRGPSINQSYYHFQVEGDAIRFSLRVIRKIPSKFALAIVNERKNEPFRDFFDFCERMPQKQLTKQVLEALIYAGCFDEFGKDRATYIASMDAALQYVSLLGDDEKGINLFTTDDELFSKMKPKYRESSPLPLDEKLEKEKEYVGQYVSAHPVTFYQEKLRALDITALSQIKVGKTYQLAVYVHAIKTIRTKKGESMCFLTLSDDSREISAVMFPETYRKYTDLAQKGLILLIQAKVDQRNGELQLVIHKAENVKDVETPKRAFLRVKTASQFETLKPILLANRGDISVILHDEATKKTTQLQPKFSINGSPETAKAITELLGEGNFIIR</sequence>
<evidence type="ECO:0000256" key="8">
    <source>
        <dbReference type="ARBA" id="ARBA00022932"/>
    </source>
</evidence>
<dbReference type="NCBIfam" id="TIGR00594">
    <property type="entry name" value="polc"/>
    <property type="match status" value="1"/>
</dbReference>
<comment type="catalytic activity">
    <reaction evidence="10">
        <text>DNA(n) + a 2'-deoxyribonucleoside 5'-triphosphate = DNA(n+1) + diphosphate</text>
        <dbReference type="Rhea" id="RHEA:22508"/>
        <dbReference type="Rhea" id="RHEA-COMP:17339"/>
        <dbReference type="Rhea" id="RHEA-COMP:17340"/>
        <dbReference type="ChEBI" id="CHEBI:33019"/>
        <dbReference type="ChEBI" id="CHEBI:61560"/>
        <dbReference type="ChEBI" id="CHEBI:173112"/>
        <dbReference type="EC" id="2.7.7.7"/>
    </reaction>
</comment>
<evidence type="ECO:0000259" key="11">
    <source>
        <dbReference type="SMART" id="SM00481"/>
    </source>
</evidence>
<evidence type="ECO:0000256" key="3">
    <source>
        <dbReference type="ARBA" id="ARBA00012417"/>
    </source>
</evidence>
<evidence type="ECO:0000256" key="4">
    <source>
        <dbReference type="ARBA" id="ARBA00019114"/>
    </source>
</evidence>
<dbReference type="InterPro" id="IPR012340">
    <property type="entry name" value="NA-bd_OB-fold"/>
</dbReference>
<dbReference type="EMBL" id="JNFA01000029">
    <property type="protein sequence ID" value="KGL38435.1"/>
    <property type="molecule type" value="Genomic_DNA"/>
</dbReference>
<comment type="similarity">
    <text evidence="2">Belongs to the DNA polymerase type-C family. DnaE subfamily.</text>
</comment>
<dbReference type="GO" id="GO:0006260">
    <property type="term" value="P:DNA replication"/>
    <property type="evidence" value="ECO:0007669"/>
    <property type="project" value="UniProtKB-KW"/>
</dbReference>
<dbReference type="Pfam" id="PF02811">
    <property type="entry name" value="PHP"/>
    <property type="match status" value="1"/>
</dbReference>